<evidence type="ECO:0000313" key="3">
    <source>
        <dbReference type="RefSeq" id="XP_025424585.1"/>
    </source>
</evidence>
<feature type="compositionally biased region" description="Polar residues" evidence="1">
    <location>
        <begin position="485"/>
        <end position="495"/>
    </location>
</feature>
<gene>
    <name evidence="3" type="primary">LOC112693637</name>
</gene>
<feature type="region of interest" description="Disordered" evidence="1">
    <location>
        <begin position="426"/>
        <end position="508"/>
    </location>
</feature>
<dbReference type="GeneID" id="112693637"/>
<name>A0A8B8GNK6_9HEMI</name>
<evidence type="ECO:0000313" key="2">
    <source>
        <dbReference type="Proteomes" id="UP000694846"/>
    </source>
</evidence>
<proteinExistence type="predicted"/>
<keyword evidence="2" id="KW-1185">Reference proteome</keyword>
<feature type="compositionally biased region" description="Polar residues" evidence="1">
    <location>
        <begin position="206"/>
        <end position="229"/>
    </location>
</feature>
<feature type="compositionally biased region" description="Low complexity" evidence="1">
    <location>
        <begin position="459"/>
        <end position="484"/>
    </location>
</feature>
<accession>A0A8B8GNK6</accession>
<dbReference type="AlphaFoldDB" id="A0A8B8GNK6"/>
<feature type="region of interest" description="Disordered" evidence="1">
    <location>
        <begin position="199"/>
        <end position="229"/>
    </location>
</feature>
<sequence length="651" mass="73242">MYNQINSCNSNIHISQALLSQHVQCESLFFNDISQEINTDMRNKLHEFMQVLPYRIFKMELANFFKRIDDLIKEGEQNGTNTSRLTNLSQMVLSNSRSSTSFRTPSTMSSISCNCNNTIRQPESNSQLIPLNSLKPPVHSGHKSNEILLPQVNQPNHVSQDSSDVYTTLVEVSHNNNNTAKTDDNLEHLNLPETVFKCPSDPKDTYSGTTTVVENKSPPTSQQNENISNGGNSIDLLCEAVGLPDKNKTTMSDANEHNGKLLEKYLSKWSVNMKITKSNKPCVLLTGTLLKADQSTVEVEHHNADFIICRKEKDLLKTNNGLYRLLGEIIGGSPDELYEECLSKNGFPAKWKMLLDKCSWVDDEVSGKSKTKYVTFNEKSPLLASTPKRPKKQPVMYETPTQILKKKLHQNMQKETKSRTLKEIDDSIKVTKKRRSGSKEQAGKLLKQKSPIKTPQFMSSANSSKSSTKKSILQKSLLKLSINSTKSSGKQTPLSERNEKTKNKIKQVKTKSIKNIKTVKPLSHSELKKNIDNSRILKEQDAKILKNIKHSHSPGSGIFGDINVDSFEDSNVNMNVMLSAGKLNMVSESEKSRCETPPLFDLQWNSGTKSLIMSESLTPLDKLVETKAVKRVKLPKITVDEEIKKMKRNNK</sequence>
<dbReference type="Proteomes" id="UP000694846">
    <property type="component" value="Unplaced"/>
</dbReference>
<organism evidence="2 3">
    <name type="scientific">Sipha flava</name>
    <name type="common">yellow sugarcane aphid</name>
    <dbReference type="NCBI Taxonomy" id="143950"/>
    <lineage>
        <taxon>Eukaryota</taxon>
        <taxon>Metazoa</taxon>
        <taxon>Ecdysozoa</taxon>
        <taxon>Arthropoda</taxon>
        <taxon>Hexapoda</taxon>
        <taxon>Insecta</taxon>
        <taxon>Pterygota</taxon>
        <taxon>Neoptera</taxon>
        <taxon>Paraneoptera</taxon>
        <taxon>Hemiptera</taxon>
        <taxon>Sternorrhyncha</taxon>
        <taxon>Aphidomorpha</taxon>
        <taxon>Aphidoidea</taxon>
        <taxon>Aphididae</taxon>
        <taxon>Sipha</taxon>
    </lineage>
</organism>
<evidence type="ECO:0000256" key="1">
    <source>
        <dbReference type="SAM" id="MobiDB-lite"/>
    </source>
</evidence>
<reference evidence="3" key="1">
    <citation type="submission" date="2025-08" db="UniProtKB">
        <authorList>
            <consortium name="RefSeq"/>
        </authorList>
    </citation>
    <scope>IDENTIFICATION</scope>
    <source>
        <tissue evidence="3">Whole body</tissue>
    </source>
</reference>
<protein>
    <submittedName>
        <fullName evidence="3">Uncharacterized protein LOC112693637</fullName>
    </submittedName>
</protein>
<dbReference type="RefSeq" id="XP_025424585.1">
    <property type="nucleotide sequence ID" value="XM_025568800.1"/>
</dbReference>